<dbReference type="RefSeq" id="XP_016980920.2">
    <property type="nucleotide sequence ID" value="XM_017125431.2"/>
</dbReference>
<comment type="subcellular location">
    <subcellularLocation>
        <location evidence="1">Secreted</location>
        <location evidence="1">Extracellular space</location>
    </subcellularLocation>
</comment>
<feature type="signal peptide" evidence="11">
    <location>
        <begin position="1"/>
        <end position="18"/>
    </location>
</feature>
<sequence length="293" mass="32910">MKYLNLAIFLMMVICSEAHRVKRLSTPEFYGQETFELAKYVVSIRSRTPVKYFGDNHYCGGGLLSSYWVITAAHCVMAQTKIMYKARWLLVVAGSPHRLRYVVGKTVCSPVSHMYVPKNFTMHNTFNMALMKLQERMPLDHPRIGFLHLPHQAPKIGICHSVLGWGRMYAGGPLSVQIYQLEVCLLDNKVCKKHFRHYSEGMMCAGKYNWTVDADPCSGDIGSPLVIGKVIVGIVAYPIGCGSTTIPSVYTDVFSGIKWIKSTVYAFASTIKPIPLIMLLVISITQFTLNDWA</sequence>
<evidence type="ECO:0000256" key="4">
    <source>
        <dbReference type="ARBA" id="ARBA00022729"/>
    </source>
</evidence>
<keyword evidence="4 11" id="KW-0732">Signal</keyword>
<dbReference type="Gene3D" id="2.40.10.10">
    <property type="entry name" value="Trypsin-like serine proteases"/>
    <property type="match status" value="1"/>
</dbReference>
<evidence type="ECO:0000256" key="10">
    <source>
        <dbReference type="ARBA" id="ARBA00038868"/>
    </source>
</evidence>
<dbReference type="PROSITE" id="PS00134">
    <property type="entry name" value="TRYPSIN_HIS"/>
    <property type="match status" value="1"/>
</dbReference>
<dbReference type="PRINTS" id="PR00722">
    <property type="entry name" value="CHYMOTRYPSIN"/>
</dbReference>
<dbReference type="InterPro" id="IPR050430">
    <property type="entry name" value="Peptidase_S1"/>
</dbReference>
<organism evidence="13">
    <name type="scientific">Drosophila rhopaloa</name>
    <name type="common">Fruit fly</name>
    <dbReference type="NCBI Taxonomy" id="1041015"/>
    <lineage>
        <taxon>Eukaryota</taxon>
        <taxon>Metazoa</taxon>
        <taxon>Ecdysozoa</taxon>
        <taxon>Arthropoda</taxon>
        <taxon>Hexapoda</taxon>
        <taxon>Insecta</taxon>
        <taxon>Pterygota</taxon>
        <taxon>Neoptera</taxon>
        <taxon>Endopterygota</taxon>
        <taxon>Diptera</taxon>
        <taxon>Brachycera</taxon>
        <taxon>Muscomorpha</taxon>
        <taxon>Ephydroidea</taxon>
        <taxon>Drosophilidae</taxon>
        <taxon>Drosophila</taxon>
        <taxon>Sophophora</taxon>
    </lineage>
</organism>
<keyword evidence="8" id="KW-1015">Disulfide bond</keyword>
<dbReference type="SMART" id="SM00020">
    <property type="entry name" value="Tryp_SPc"/>
    <property type="match status" value="1"/>
</dbReference>
<evidence type="ECO:0000256" key="3">
    <source>
        <dbReference type="ARBA" id="ARBA00022670"/>
    </source>
</evidence>
<gene>
    <name evidence="13" type="primary">LOC108045934</name>
</gene>
<dbReference type="OrthoDB" id="10059102at2759"/>
<dbReference type="SUPFAM" id="SSF50494">
    <property type="entry name" value="Trypsin-like serine proteases"/>
    <property type="match status" value="1"/>
</dbReference>
<evidence type="ECO:0000256" key="2">
    <source>
        <dbReference type="ARBA" id="ARBA00007664"/>
    </source>
</evidence>
<keyword evidence="5" id="KW-0378">Hydrolase</keyword>
<keyword evidence="7" id="KW-0865">Zymogen</keyword>
<evidence type="ECO:0000256" key="8">
    <source>
        <dbReference type="ARBA" id="ARBA00023157"/>
    </source>
</evidence>
<dbReference type="GeneID" id="108045934"/>
<protein>
    <recommendedName>
        <fullName evidence="10">trypsin</fullName>
        <ecNumber evidence="10">3.4.21.4</ecNumber>
    </recommendedName>
</protein>
<dbReference type="RefSeq" id="XP_016980920.1">
    <property type="nucleotide sequence ID" value="XM_017125431.1"/>
</dbReference>
<feature type="domain" description="Peptidase S1" evidence="12">
    <location>
        <begin position="40"/>
        <end position="265"/>
    </location>
</feature>
<accession>A0A6P4ERY0</accession>
<keyword evidence="3" id="KW-0645">Protease</keyword>
<dbReference type="PANTHER" id="PTHR24276:SF91">
    <property type="entry name" value="AT26814P-RELATED"/>
    <property type="match status" value="1"/>
</dbReference>
<dbReference type="GO" id="GO:0006508">
    <property type="term" value="P:proteolysis"/>
    <property type="evidence" value="ECO:0007669"/>
    <property type="project" value="UniProtKB-KW"/>
</dbReference>
<reference evidence="13" key="1">
    <citation type="submission" date="2025-08" db="UniProtKB">
        <authorList>
            <consortium name="RefSeq"/>
        </authorList>
    </citation>
    <scope>IDENTIFICATION</scope>
</reference>
<comment type="similarity">
    <text evidence="2">Belongs to the peptidase S1 family.</text>
</comment>
<evidence type="ECO:0000259" key="12">
    <source>
        <dbReference type="PROSITE" id="PS50240"/>
    </source>
</evidence>
<dbReference type="OMA" id="GMMCAGK"/>
<evidence type="ECO:0000256" key="11">
    <source>
        <dbReference type="SAM" id="SignalP"/>
    </source>
</evidence>
<dbReference type="PANTHER" id="PTHR24276">
    <property type="entry name" value="POLYSERASE-RELATED"/>
    <property type="match status" value="1"/>
</dbReference>
<dbReference type="InterPro" id="IPR043504">
    <property type="entry name" value="Peptidase_S1_PA_chymotrypsin"/>
</dbReference>
<dbReference type="Pfam" id="PF00089">
    <property type="entry name" value="Trypsin"/>
    <property type="match status" value="1"/>
</dbReference>
<dbReference type="InterPro" id="IPR001314">
    <property type="entry name" value="Peptidase_S1A"/>
</dbReference>
<dbReference type="InterPro" id="IPR018114">
    <property type="entry name" value="TRYPSIN_HIS"/>
</dbReference>
<dbReference type="InterPro" id="IPR009003">
    <property type="entry name" value="Peptidase_S1_PA"/>
</dbReference>
<comment type="catalytic activity">
    <reaction evidence="9">
        <text>Preferential cleavage: Arg-|-Xaa, Lys-|-Xaa.</text>
        <dbReference type="EC" id="3.4.21.4"/>
    </reaction>
</comment>
<feature type="chain" id="PRO_5028220184" description="trypsin" evidence="11">
    <location>
        <begin position="19"/>
        <end position="293"/>
    </location>
</feature>
<evidence type="ECO:0000256" key="7">
    <source>
        <dbReference type="ARBA" id="ARBA00023145"/>
    </source>
</evidence>
<dbReference type="GO" id="GO:0004252">
    <property type="term" value="F:serine-type endopeptidase activity"/>
    <property type="evidence" value="ECO:0007669"/>
    <property type="project" value="UniProtKB-EC"/>
</dbReference>
<dbReference type="InterPro" id="IPR001254">
    <property type="entry name" value="Trypsin_dom"/>
</dbReference>
<dbReference type="PROSITE" id="PS50240">
    <property type="entry name" value="TRYPSIN_DOM"/>
    <property type="match status" value="1"/>
</dbReference>
<evidence type="ECO:0000256" key="5">
    <source>
        <dbReference type="ARBA" id="ARBA00022801"/>
    </source>
</evidence>
<evidence type="ECO:0000313" key="13">
    <source>
        <dbReference type="RefSeq" id="XP_016980920.1"/>
    </source>
</evidence>
<evidence type="ECO:0000256" key="1">
    <source>
        <dbReference type="ARBA" id="ARBA00004239"/>
    </source>
</evidence>
<dbReference type="GO" id="GO:0005576">
    <property type="term" value="C:extracellular region"/>
    <property type="evidence" value="ECO:0007669"/>
    <property type="project" value="UniProtKB-SubCell"/>
</dbReference>
<keyword evidence="6" id="KW-0720">Serine protease</keyword>
<dbReference type="CDD" id="cd00190">
    <property type="entry name" value="Tryp_SPc"/>
    <property type="match status" value="1"/>
</dbReference>
<dbReference type="EC" id="3.4.21.4" evidence="10"/>
<evidence type="ECO:0000256" key="9">
    <source>
        <dbReference type="ARBA" id="ARBA00036320"/>
    </source>
</evidence>
<proteinExistence type="inferred from homology"/>
<dbReference type="AlphaFoldDB" id="A0A6P4ERY0"/>
<name>A0A6P4ERY0_DRORH</name>
<evidence type="ECO:0000256" key="6">
    <source>
        <dbReference type="ARBA" id="ARBA00022825"/>
    </source>
</evidence>